<gene>
    <name evidence="1" type="ORF">BLA60_23205</name>
</gene>
<dbReference type="RefSeq" id="WP_075135083.1">
    <property type="nucleotide sequence ID" value="NZ_MSIF01000012.1"/>
</dbReference>
<evidence type="ECO:0000313" key="1">
    <source>
        <dbReference type="EMBL" id="OLF08341.1"/>
    </source>
</evidence>
<dbReference type="GO" id="GO:0003677">
    <property type="term" value="F:DNA binding"/>
    <property type="evidence" value="ECO:0007669"/>
    <property type="project" value="InterPro"/>
</dbReference>
<proteinExistence type="predicted"/>
<dbReference type="AlphaFoldDB" id="A0A7Z0WIW1"/>
<organism evidence="1 2">
    <name type="scientific">Actinophytocola xinjiangensis</name>
    <dbReference type="NCBI Taxonomy" id="485602"/>
    <lineage>
        <taxon>Bacteria</taxon>
        <taxon>Bacillati</taxon>
        <taxon>Actinomycetota</taxon>
        <taxon>Actinomycetes</taxon>
        <taxon>Pseudonocardiales</taxon>
        <taxon>Pseudonocardiaceae</taxon>
    </lineage>
</organism>
<evidence type="ECO:0000313" key="2">
    <source>
        <dbReference type="Proteomes" id="UP000185696"/>
    </source>
</evidence>
<sequence>MAHRNLRTADYPTQARVRLGKAVGQARRAVGHRFRASFADEAGIGIRSLESLERGEPTVGVTVVELVCRALSRHLHGWDASTAESILDGGPVPTHDLIDPDQPRRIALDIMWAKARSDLTTVIDSGAGAEVYPRKLEHWRRRFLRAGLDEAAVLRVSREAQQAAARDDQQT</sequence>
<dbReference type="InterPro" id="IPR010982">
    <property type="entry name" value="Lambda_DNA-bd_dom_sf"/>
</dbReference>
<accession>A0A7Z0WIW1</accession>
<dbReference type="SUPFAM" id="SSF47413">
    <property type="entry name" value="lambda repressor-like DNA-binding domains"/>
    <property type="match status" value="1"/>
</dbReference>
<dbReference type="EMBL" id="MSIF01000012">
    <property type="protein sequence ID" value="OLF08341.1"/>
    <property type="molecule type" value="Genomic_DNA"/>
</dbReference>
<protein>
    <submittedName>
        <fullName evidence="1">Uncharacterized protein</fullName>
    </submittedName>
</protein>
<dbReference type="Proteomes" id="UP000185696">
    <property type="component" value="Unassembled WGS sequence"/>
</dbReference>
<keyword evidence="2" id="KW-1185">Reference proteome</keyword>
<dbReference type="OrthoDB" id="3700769at2"/>
<reference evidence="1 2" key="1">
    <citation type="submission" date="2016-12" db="EMBL/GenBank/DDBJ databases">
        <title>The draft genome sequence of Actinophytocola xinjiangensis.</title>
        <authorList>
            <person name="Wang W."/>
            <person name="Yuan L."/>
        </authorList>
    </citation>
    <scope>NUCLEOTIDE SEQUENCE [LARGE SCALE GENOMIC DNA]</scope>
    <source>
        <strain evidence="1 2">CGMCC 4.4663</strain>
    </source>
</reference>
<comment type="caution">
    <text evidence="1">The sequence shown here is derived from an EMBL/GenBank/DDBJ whole genome shotgun (WGS) entry which is preliminary data.</text>
</comment>
<name>A0A7Z0WIW1_9PSEU</name>